<accession>A0AAV5FLN3</accession>
<gene>
    <name evidence="8" type="primary">gb24509</name>
    <name evidence="8" type="ORF">PR202_gb24509</name>
</gene>
<keyword evidence="3" id="KW-0804">Transcription</keyword>
<dbReference type="PROSITE" id="PS51519">
    <property type="entry name" value="RWP_RK"/>
    <property type="match status" value="1"/>
</dbReference>
<keyword evidence="4" id="KW-0539">Nucleus</keyword>
<evidence type="ECO:0000256" key="2">
    <source>
        <dbReference type="ARBA" id="ARBA00023125"/>
    </source>
</evidence>
<dbReference type="GO" id="GO:0003677">
    <property type="term" value="F:DNA binding"/>
    <property type="evidence" value="ECO:0007669"/>
    <property type="project" value="UniProtKB-KW"/>
</dbReference>
<evidence type="ECO:0000313" key="9">
    <source>
        <dbReference type="Proteomes" id="UP001054889"/>
    </source>
</evidence>
<reference evidence="8" key="1">
    <citation type="journal article" date="2018" name="DNA Res.">
        <title>Multiple hybrid de novo genome assembly of finger millet, an orphan allotetraploid crop.</title>
        <authorList>
            <person name="Hatakeyama M."/>
            <person name="Aluri S."/>
            <person name="Balachadran M.T."/>
            <person name="Sivarajan S.R."/>
            <person name="Patrignani A."/>
            <person name="Gruter S."/>
            <person name="Poveda L."/>
            <person name="Shimizu-Inatsugi R."/>
            <person name="Baeten J."/>
            <person name="Francoijs K.J."/>
            <person name="Nataraja K.N."/>
            <person name="Reddy Y.A.N."/>
            <person name="Phadnis S."/>
            <person name="Ravikumar R.L."/>
            <person name="Schlapbach R."/>
            <person name="Sreeman S.M."/>
            <person name="Shimizu K.K."/>
        </authorList>
    </citation>
    <scope>NUCLEOTIDE SEQUENCE</scope>
</reference>
<keyword evidence="1" id="KW-0805">Transcription regulation</keyword>
<dbReference type="InterPro" id="IPR045012">
    <property type="entry name" value="NLP"/>
</dbReference>
<dbReference type="InterPro" id="IPR003035">
    <property type="entry name" value="RWP-RK_dom"/>
</dbReference>
<name>A0AAV5FLN3_ELECO</name>
<evidence type="ECO:0000313" key="8">
    <source>
        <dbReference type="EMBL" id="GJN35707.1"/>
    </source>
</evidence>
<feature type="region of interest" description="Disordered" evidence="5">
    <location>
        <begin position="33"/>
        <end position="67"/>
    </location>
</feature>
<dbReference type="SMART" id="SM00666">
    <property type="entry name" value="PB1"/>
    <property type="match status" value="1"/>
</dbReference>
<feature type="domain" description="PB1" evidence="7">
    <location>
        <begin position="639"/>
        <end position="721"/>
    </location>
</feature>
<organism evidence="8 9">
    <name type="scientific">Eleusine coracana subsp. coracana</name>
    <dbReference type="NCBI Taxonomy" id="191504"/>
    <lineage>
        <taxon>Eukaryota</taxon>
        <taxon>Viridiplantae</taxon>
        <taxon>Streptophyta</taxon>
        <taxon>Embryophyta</taxon>
        <taxon>Tracheophyta</taxon>
        <taxon>Spermatophyta</taxon>
        <taxon>Magnoliopsida</taxon>
        <taxon>Liliopsida</taxon>
        <taxon>Poales</taxon>
        <taxon>Poaceae</taxon>
        <taxon>PACMAD clade</taxon>
        <taxon>Chloridoideae</taxon>
        <taxon>Cynodonteae</taxon>
        <taxon>Eleusininae</taxon>
        <taxon>Eleusine</taxon>
    </lineage>
</organism>
<dbReference type="PANTHER" id="PTHR32002:SF28">
    <property type="entry name" value="PROTEIN NLP6"/>
    <property type="match status" value="1"/>
</dbReference>
<feature type="region of interest" description="Disordered" evidence="5">
    <location>
        <begin position="575"/>
        <end position="594"/>
    </location>
</feature>
<evidence type="ECO:0000256" key="3">
    <source>
        <dbReference type="ARBA" id="ARBA00023163"/>
    </source>
</evidence>
<dbReference type="Gene3D" id="3.10.20.90">
    <property type="entry name" value="Phosphatidylinositol 3-kinase Catalytic Subunit, Chain A, domain 1"/>
    <property type="match status" value="1"/>
</dbReference>
<evidence type="ECO:0000256" key="4">
    <source>
        <dbReference type="ARBA" id="ARBA00023242"/>
    </source>
</evidence>
<evidence type="ECO:0000259" key="6">
    <source>
        <dbReference type="PROSITE" id="PS51519"/>
    </source>
</evidence>
<dbReference type="PROSITE" id="PS51745">
    <property type="entry name" value="PB1"/>
    <property type="match status" value="1"/>
</dbReference>
<dbReference type="Pfam" id="PF02042">
    <property type="entry name" value="RWP-RK"/>
    <property type="match status" value="1"/>
</dbReference>
<feature type="compositionally biased region" description="Basic and acidic residues" evidence="5">
    <location>
        <begin position="582"/>
        <end position="592"/>
    </location>
</feature>
<dbReference type="InterPro" id="IPR055081">
    <property type="entry name" value="NLP1-9_GAF"/>
</dbReference>
<dbReference type="Pfam" id="PF22922">
    <property type="entry name" value="GAF_NLP"/>
    <property type="match status" value="1"/>
</dbReference>
<dbReference type="SUPFAM" id="SSF54277">
    <property type="entry name" value="CAD &amp; PB1 domains"/>
    <property type="match status" value="1"/>
</dbReference>
<dbReference type="Pfam" id="PF00564">
    <property type="entry name" value="PB1"/>
    <property type="match status" value="1"/>
</dbReference>
<protein>
    <submittedName>
        <fullName evidence="8">Uncharacterized protein</fullName>
    </submittedName>
</protein>
<keyword evidence="9" id="KW-1185">Reference proteome</keyword>
<reference evidence="8" key="2">
    <citation type="submission" date="2021-12" db="EMBL/GenBank/DDBJ databases">
        <title>Resequencing data analysis of finger millet.</title>
        <authorList>
            <person name="Hatakeyama M."/>
            <person name="Aluri S."/>
            <person name="Balachadran M.T."/>
            <person name="Sivarajan S.R."/>
            <person name="Poveda L."/>
            <person name="Shimizu-Inatsugi R."/>
            <person name="Schlapbach R."/>
            <person name="Sreeman S.M."/>
            <person name="Shimizu K.K."/>
        </authorList>
    </citation>
    <scope>NUCLEOTIDE SEQUENCE</scope>
</reference>
<keyword evidence="2" id="KW-0238">DNA-binding</keyword>
<dbReference type="Proteomes" id="UP001054889">
    <property type="component" value="Unassembled WGS sequence"/>
</dbReference>
<dbReference type="AlphaFoldDB" id="A0AAV5FLN3"/>
<dbReference type="InterPro" id="IPR053793">
    <property type="entry name" value="PB1-like"/>
</dbReference>
<proteinExistence type="predicted"/>
<evidence type="ECO:0000256" key="5">
    <source>
        <dbReference type="SAM" id="MobiDB-lite"/>
    </source>
</evidence>
<evidence type="ECO:0000256" key="1">
    <source>
        <dbReference type="ARBA" id="ARBA00023015"/>
    </source>
</evidence>
<dbReference type="PANTHER" id="PTHR32002">
    <property type="entry name" value="PROTEIN NLP8"/>
    <property type="match status" value="1"/>
</dbReference>
<comment type="caution">
    <text evidence="8">The sequence shown here is derived from an EMBL/GenBank/DDBJ whole genome shotgun (WGS) entry which is preliminary data.</text>
</comment>
<dbReference type="InterPro" id="IPR000270">
    <property type="entry name" value="PB1_dom"/>
</dbReference>
<feature type="domain" description="RWP-RK" evidence="6">
    <location>
        <begin position="383"/>
        <end position="464"/>
    </location>
</feature>
<dbReference type="EMBL" id="BQKI01000088">
    <property type="protein sequence ID" value="GJN35707.1"/>
    <property type="molecule type" value="Genomic_DNA"/>
</dbReference>
<dbReference type="GO" id="GO:0003700">
    <property type="term" value="F:DNA-binding transcription factor activity"/>
    <property type="evidence" value="ECO:0007669"/>
    <property type="project" value="InterPro"/>
</dbReference>
<evidence type="ECO:0000259" key="7">
    <source>
        <dbReference type="PROSITE" id="PS51745"/>
    </source>
</evidence>
<sequence>MELDSSDTGDAWMFDAMSTSLLLSAASPPLPSPWPWPCGDNKQHPSTPPGTAHLDDDDPGAPTGNWETNEGGKYFNGKCQLNFCDLQAVNLTRTDVVEHPYALICNERHQAALVEMLETLTVTCEELKLPLAQTWVPCKYQNLLTNCHRLRDERINIHGSCVLESCMVTSDVAFNVIDARMWGFRDACVEHHLQKGQGVSGNAIILRRPCFSRDVTRVSKVEYPLVHYARMFGLSGCFSVCLQSAYTGNDDYVLEFFLPPDCKNDDEQKLLLESILALLRQHLRTLQVATDDGSSEAYLQVDAITVIDYEDNAHARYMNLKSAIHASHESDIHTIQEPDSRKVKPSIQYKKHLLPENKSKGSGKLFFGRSDCTSDSSLVDLNNKQLGRRRGKAEKKISLDVIQQYFSGSLKSAAKSLGVCPTTMKRICRQHGISRWPSRQIRKVNRSISKLKKVIESVEGPESAINLISVKCHVPVSYHQLSTLNIENERQNKVTLSIPYAEEYNGSSLHNKPLENDLHLGTLEPQQKPLVDRSSQVEVIKASYMRSSSVEPTAHSGTSEESWHESLETVVLTLSKPQQNRNKPDEFKEHPSQEQNTLQRLFIQDSECLQDFRNHTISTVTQPTVVPTGNLMLVQNSEIITVKAHYKEDILRFRFRLSGSIITLKDEVAKRIHMDVGVFDIKYLDDDNDWVNLTCDADLAECMEIFLLSGRNALRLLVTDIAVNIGSSCGSTG</sequence>